<evidence type="ECO:0008006" key="3">
    <source>
        <dbReference type="Google" id="ProtNLM"/>
    </source>
</evidence>
<name>A0A0B2Q3P4_GLYSO</name>
<sequence>MLKKKIIDLKQKIKVWNKDHFGDTYSRFKKIEEELNKLDEVSADRQLEDNERALRKQLQQELWEAAQTHESLLRQKARSRWIKEGDCNSRYFHLLINSRRRSNCLNGVKVDGVWKDEPTEVKEEVRRFFSKRFQEADFDRPTLDGIPFNTIDVQQNVMLVERFQEEEIRRAVWSCGSDKSPG</sequence>
<keyword evidence="1" id="KW-0175">Coiled coil</keyword>
<gene>
    <name evidence="2" type="ORF">glysoja_029704</name>
</gene>
<protein>
    <recommendedName>
        <fullName evidence="3">RNA-directed DNA polymerase (Reverse transcriptase)</fullName>
    </recommendedName>
</protein>
<dbReference type="Proteomes" id="UP000053555">
    <property type="component" value="Unassembled WGS sequence"/>
</dbReference>
<feature type="coiled-coil region" evidence="1">
    <location>
        <begin position="31"/>
        <end position="75"/>
    </location>
</feature>
<reference evidence="2" key="1">
    <citation type="submission" date="2014-07" db="EMBL/GenBank/DDBJ databases">
        <title>Identification of a novel salt tolerance gene in wild soybean by whole-genome sequencing.</title>
        <authorList>
            <person name="Lam H.-M."/>
            <person name="Qi X."/>
            <person name="Li M.-W."/>
            <person name="Liu X."/>
            <person name="Xie M."/>
            <person name="Ni M."/>
            <person name="Xu X."/>
        </authorList>
    </citation>
    <scope>NUCLEOTIDE SEQUENCE [LARGE SCALE GENOMIC DNA]</scope>
    <source>
        <tissue evidence="2">Root</tissue>
    </source>
</reference>
<accession>A0A0B2Q3P4</accession>
<evidence type="ECO:0000313" key="2">
    <source>
        <dbReference type="EMBL" id="KHN14442.1"/>
    </source>
</evidence>
<proteinExistence type="predicted"/>
<dbReference type="AlphaFoldDB" id="A0A0B2Q3P4"/>
<feature type="non-terminal residue" evidence="2">
    <location>
        <position position="182"/>
    </location>
</feature>
<evidence type="ECO:0000256" key="1">
    <source>
        <dbReference type="SAM" id="Coils"/>
    </source>
</evidence>
<organism evidence="2">
    <name type="scientific">Glycine soja</name>
    <name type="common">Wild soybean</name>
    <dbReference type="NCBI Taxonomy" id="3848"/>
    <lineage>
        <taxon>Eukaryota</taxon>
        <taxon>Viridiplantae</taxon>
        <taxon>Streptophyta</taxon>
        <taxon>Embryophyta</taxon>
        <taxon>Tracheophyta</taxon>
        <taxon>Spermatophyta</taxon>
        <taxon>Magnoliopsida</taxon>
        <taxon>eudicotyledons</taxon>
        <taxon>Gunneridae</taxon>
        <taxon>Pentapetalae</taxon>
        <taxon>rosids</taxon>
        <taxon>fabids</taxon>
        <taxon>Fabales</taxon>
        <taxon>Fabaceae</taxon>
        <taxon>Papilionoideae</taxon>
        <taxon>50 kb inversion clade</taxon>
        <taxon>NPAAA clade</taxon>
        <taxon>indigoferoid/millettioid clade</taxon>
        <taxon>Phaseoleae</taxon>
        <taxon>Glycine</taxon>
        <taxon>Glycine subgen. Soja</taxon>
    </lineage>
</organism>
<dbReference type="EMBL" id="KN661727">
    <property type="protein sequence ID" value="KHN14442.1"/>
    <property type="molecule type" value="Genomic_DNA"/>
</dbReference>